<dbReference type="EMBL" id="ML992515">
    <property type="protein sequence ID" value="KAF2219739.1"/>
    <property type="molecule type" value="Genomic_DNA"/>
</dbReference>
<evidence type="ECO:0000256" key="1">
    <source>
        <dbReference type="SAM" id="MobiDB-lite"/>
    </source>
</evidence>
<proteinExistence type="predicted"/>
<keyword evidence="4" id="KW-1185">Reference proteome</keyword>
<protein>
    <submittedName>
        <fullName evidence="3">Uncharacterized protein</fullName>
    </submittedName>
</protein>
<keyword evidence="2" id="KW-0472">Membrane</keyword>
<dbReference type="Proteomes" id="UP000799538">
    <property type="component" value="Unassembled WGS sequence"/>
</dbReference>
<gene>
    <name evidence="3" type="ORF">BDZ85DRAFT_252575</name>
</gene>
<organism evidence="3 4">
    <name type="scientific">Elsinoe ampelina</name>
    <dbReference type="NCBI Taxonomy" id="302913"/>
    <lineage>
        <taxon>Eukaryota</taxon>
        <taxon>Fungi</taxon>
        <taxon>Dikarya</taxon>
        <taxon>Ascomycota</taxon>
        <taxon>Pezizomycotina</taxon>
        <taxon>Dothideomycetes</taxon>
        <taxon>Dothideomycetidae</taxon>
        <taxon>Myriangiales</taxon>
        <taxon>Elsinoaceae</taxon>
        <taxon>Elsinoe</taxon>
    </lineage>
</organism>
<feature type="transmembrane region" description="Helical" evidence="2">
    <location>
        <begin position="373"/>
        <end position="397"/>
    </location>
</feature>
<evidence type="ECO:0000256" key="2">
    <source>
        <dbReference type="SAM" id="Phobius"/>
    </source>
</evidence>
<dbReference type="AlphaFoldDB" id="A0A6A6G2B1"/>
<accession>A0A6A6G2B1</accession>
<name>A0A6A6G2B1_9PEZI</name>
<feature type="region of interest" description="Disordered" evidence="1">
    <location>
        <begin position="1"/>
        <end position="26"/>
    </location>
</feature>
<evidence type="ECO:0000313" key="3">
    <source>
        <dbReference type="EMBL" id="KAF2219739.1"/>
    </source>
</evidence>
<reference evidence="4" key="1">
    <citation type="journal article" date="2020" name="Stud. Mycol.">
        <title>101 Dothideomycetes genomes: A test case for predicting lifestyles and emergence of pathogens.</title>
        <authorList>
            <person name="Haridas S."/>
            <person name="Albert R."/>
            <person name="Binder M."/>
            <person name="Bloem J."/>
            <person name="LaButti K."/>
            <person name="Salamov A."/>
            <person name="Andreopoulos B."/>
            <person name="Baker S."/>
            <person name="Barry K."/>
            <person name="Bills G."/>
            <person name="Bluhm B."/>
            <person name="Cannon C."/>
            <person name="Castanera R."/>
            <person name="Culley D."/>
            <person name="Daum C."/>
            <person name="Ezra D."/>
            <person name="Gonzalez J."/>
            <person name="Henrissat B."/>
            <person name="Kuo A."/>
            <person name="Liang C."/>
            <person name="Lipzen A."/>
            <person name="Lutzoni F."/>
            <person name="Magnuson J."/>
            <person name="Mondo S."/>
            <person name="Nolan M."/>
            <person name="Ohm R."/>
            <person name="Pangilinan J."/>
            <person name="Park H.-J."/>
            <person name="Ramirez L."/>
            <person name="Alfaro M."/>
            <person name="Sun H."/>
            <person name="Tritt A."/>
            <person name="Yoshinaga Y."/>
            <person name="Zwiers L.-H."/>
            <person name="Turgeon B."/>
            <person name="Goodwin S."/>
            <person name="Spatafora J."/>
            <person name="Crous P."/>
            <person name="Grigoriev I."/>
        </authorList>
    </citation>
    <scope>NUCLEOTIDE SEQUENCE [LARGE SCALE GENOMIC DNA]</scope>
    <source>
        <strain evidence="4">CECT 20119</strain>
    </source>
</reference>
<dbReference type="OrthoDB" id="3650564at2759"/>
<sequence>MEPVIKQASTDGTMKVPHQPHGHSHHNPFMLPAELRRMIWQHLYRTEARISLYYSRARLTRDEPNKDRNLLASALQYEALKDEILYALYKSIRLVFITERAFSSFSRRVTATHKDLISSFLVKQDMWPQSFYPYRKWQRIGEAAGTFRGLKELDLAITHTISLQHGVNLAVMRHLVEYMDEVYKKCETQRVKEGFEGNVQMRVTVPTPPAEKTFAWKRSIVWEIRAYGREARLCQEAICCLKVLWPTRSNGRPDDRYVWRWSKLATMLKCELFTPASLGFTNTIAQFLVVITAIYYQLRYDDDDRPAKKARIGDKVNLLDLPDEMLQKICMYFYKTQCFHLVVPGDRFEAAIAPPLDRERLGLVITCRRLKNMALWALYAHSCFIFGGTRALMALAIRQPEIKYLVRRAVIQQMFDPYGESTTRTNYMFAGQLLRHFTQLKRVYLMICRPPDLALAPDEGGSYFIENRLTEYFTRGLRLPTKRHGVSQMKVTVVVQANERRDDPENEEELVIGQKDLKDGKIVLGWNCTAGIRYYQLSEATEAVSFACKLKLLILNHITMRYIDDWICRLPGRILWWILANKE</sequence>
<keyword evidence="2" id="KW-0812">Transmembrane</keyword>
<keyword evidence="2" id="KW-1133">Transmembrane helix</keyword>
<evidence type="ECO:0000313" key="4">
    <source>
        <dbReference type="Proteomes" id="UP000799538"/>
    </source>
</evidence>